<dbReference type="STRING" id="469371.Tbis_0726"/>
<gene>
    <name evidence="4" type="ordered locus">Tbis_0726</name>
</gene>
<feature type="domain" description="Glycosyl transferase family 1" evidence="3">
    <location>
        <begin position="171"/>
        <end position="336"/>
    </location>
</feature>
<keyword evidence="5" id="KW-1185">Reference proteome</keyword>
<dbReference type="SUPFAM" id="SSF53756">
    <property type="entry name" value="UDP-Glycosyltransferase/glycogen phosphorylase"/>
    <property type="match status" value="1"/>
</dbReference>
<dbReference type="EMBL" id="CP001874">
    <property type="protein sequence ID" value="ADG87451.1"/>
    <property type="molecule type" value="Genomic_DNA"/>
</dbReference>
<dbReference type="RefSeq" id="WP_013130984.1">
    <property type="nucleotide sequence ID" value="NC_014165.1"/>
</dbReference>
<evidence type="ECO:0000313" key="5">
    <source>
        <dbReference type="Proteomes" id="UP000006640"/>
    </source>
</evidence>
<evidence type="ECO:0000256" key="2">
    <source>
        <dbReference type="ARBA" id="ARBA00022679"/>
    </source>
</evidence>
<dbReference type="eggNOG" id="COG0438">
    <property type="taxonomic scope" value="Bacteria"/>
</dbReference>
<dbReference type="OrthoDB" id="9815351at2"/>
<dbReference type="InterPro" id="IPR001296">
    <property type="entry name" value="Glyco_trans_1"/>
</dbReference>
<protein>
    <submittedName>
        <fullName evidence="4">Glycosyl transferase group 1</fullName>
    </submittedName>
</protein>
<evidence type="ECO:0000256" key="1">
    <source>
        <dbReference type="ARBA" id="ARBA00022676"/>
    </source>
</evidence>
<dbReference type="AlphaFoldDB" id="D6Y5V5"/>
<name>D6Y5V5_THEBD</name>
<dbReference type="CAZy" id="GT4">
    <property type="family name" value="Glycosyltransferase Family 4"/>
</dbReference>
<dbReference type="PANTHER" id="PTHR12526:SF510">
    <property type="entry name" value="D-INOSITOL 3-PHOSPHATE GLYCOSYLTRANSFERASE"/>
    <property type="match status" value="1"/>
</dbReference>
<dbReference type="Pfam" id="PF00534">
    <property type="entry name" value="Glycos_transf_1"/>
    <property type="match status" value="1"/>
</dbReference>
<dbReference type="KEGG" id="tbi:Tbis_0726"/>
<dbReference type="Proteomes" id="UP000006640">
    <property type="component" value="Chromosome"/>
</dbReference>
<dbReference type="PANTHER" id="PTHR12526">
    <property type="entry name" value="GLYCOSYLTRANSFERASE"/>
    <property type="match status" value="1"/>
</dbReference>
<keyword evidence="2 4" id="KW-0808">Transferase</keyword>
<evidence type="ECO:0000259" key="3">
    <source>
        <dbReference type="Pfam" id="PF00534"/>
    </source>
</evidence>
<evidence type="ECO:0000313" key="4">
    <source>
        <dbReference type="EMBL" id="ADG87451.1"/>
    </source>
</evidence>
<organism evidence="4 5">
    <name type="scientific">Thermobispora bispora (strain ATCC 19993 / DSM 43833 / CBS 139.67 / JCM 10125 / KCTC 9307 / NBRC 14880 / R51)</name>
    <dbReference type="NCBI Taxonomy" id="469371"/>
    <lineage>
        <taxon>Bacteria</taxon>
        <taxon>Bacillati</taxon>
        <taxon>Actinomycetota</taxon>
        <taxon>Actinomycetes</taxon>
        <taxon>Streptosporangiales</taxon>
        <taxon>Streptosporangiaceae</taxon>
        <taxon>Thermobispora</taxon>
    </lineage>
</organism>
<dbReference type="Gene3D" id="3.40.50.2000">
    <property type="entry name" value="Glycogen Phosphorylase B"/>
    <property type="match status" value="2"/>
</dbReference>
<accession>D6Y5V5</accession>
<dbReference type="HOGENOM" id="CLU_009583_36_0_11"/>
<dbReference type="GO" id="GO:0016757">
    <property type="term" value="F:glycosyltransferase activity"/>
    <property type="evidence" value="ECO:0007669"/>
    <property type="project" value="UniProtKB-KW"/>
</dbReference>
<keyword evidence="1" id="KW-0328">Glycosyltransferase</keyword>
<sequence length="372" mass="41004">MRVCVATIVQHPEHARITHRQIRALREAAHDVTFIAPFRHCNASPPPGVRAIDVPRAVGTLSRIKAIKAARAALRQGVRDADLLLIHDLELLLALPGKRPPTVWDVHEDLGAEYATVERSRLIRRLAPAVIRRLERRAEQRLHLILADESHRSRFTGDHPIVPDHAYVPQEVPPPSDDHRIVYLGRISAAHGAVEMIELARRLKPYGIRLDLIGEADARTRPLLQEAQRTGLLDWFGHVPYPHALRMAEGALAGLCLLRDLPLFRAPVPVKVIDYMACGLPVITTALPGPAALVERLGCGTVVPFGEPAAVAEAAARAVLRLRDDPSLRAAMGARGHAEALLHRHWPEHAGEFVALLERWAGAEERSAAVPR</sequence>
<proteinExistence type="predicted"/>
<reference evidence="4 5" key="1">
    <citation type="submission" date="2010-01" db="EMBL/GenBank/DDBJ databases">
        <title>The complete genome of Thermobispora bispora DSM 43833.</title>
        <authorList>
            <consortium name="US DOE Joint Genome Institute (JGI-PGF)"/>
            <person name="Lucas S."/>
            <person name="Copeland A."/>
            <person name="Lapidus A."/>
            <person name="Glavina del Rio T."/>
            <person name="Dalin E."/>
            <person name="Tice H."/>
            <person name="Bruce D."/>
            <person name="Goodwin L."/>
            <person name="Pitluck S."/>
            <person name="Kyrpides N."/>
            <person name="Mavromatis K."/>
            <person name="Ivanova N."/>
            <person name="Mikhailova N."/>
            <person name="Chertkov O."/>
            <person name="Brettin T."/>
            <person name="Detter J.C."/>
            <person name="Han C."/>
            <person name="Larimer F."/>
            <person name="Land M."/>
            <person name="Hauser L."/>
            <person name="Markowitz V."/>
            <person name="Cheng J.-F."/>
            <person name="Hugenholtz P."/>
            <person name="Woyke T."/>
            <person name="Wu D."/>
            <person name="Jando M."/>
            <person name="Schneider S."/>
            <person name="Klenk H.-P."/>
            <person name="Eisen J.A."/>
        </authorList>
    </citation>
    <scope>NUCLEOTIDE SEQUENCE [LARGE SCALE GENOMIC DNA]</scope>
    <source>
        <strain evidence="5">ATCC 19993 / DSM 43833 / CBS 139.67 / JCM 10125 / KCTC 9307 / NBRC 14880 / R51</strain>
    </source>
</reference>